<keyword evidence="6" id="KW-0131">Cell cycle</keyword>
<reference evidence="9 10" key="1">
    <citation type="journal article" date="2018" name="Sci. Rep.">
        <title>Genomic signatures of local adaptation to the degree of environmental predictability in rotifers.</title>
        <authorList>
            <person name="Franch-Gras L."/>
            <person name="Hahn C."/>
            <person name="Garcia-Roger E.M."/>
            <person name="Carmona M.J."/>
            <person name="Serra M."/>
            <person name="Gomez A."/>
        </authorList>
    </citation>
    <scope>NUCLEOTIDE SEQUENCE [LARGE SCALE GENOMIC DNA]</scope>
    <source>
        <strain evidence="9">HYR1</strain>
    </source>
</reference>
<dbReference type="Gene3D" id="3.30.457.60">
    <property type="match status" value="1"/>
</dbReference>
<evidence type="ECO:0000256" key="4">
    <source>
        <dbReference type="ARBA" id="ARBA00022776"/>
    </source>
</evidence>
<keyword evidence="7" id="KW-0175">Coiled coil</keyword>
<name>A0A3M7TA77_BRAPC</name>
<dbReference type="EMBL" id="REGN01000038">
    <property type="protein sequence ID" value="RNA45014.1"/>
    <property type="molecule type" value="Genomic_DNA"/>
</dbReference>
<gene>
    <name evidence="9" type="ORF">BpHYR1_024113</name>
</gene>
<dbReference type="Pfam" id="PF05557">
    <property type="entry name" value="MAD"/>
    <property type="match status" value="1"/>
</dbReference>
<evidence type="ECO:0000256" key="2">
    <source>
        <dbReference type="ARBA" id="ARBA00008029"/>
    </source>
</evidence>
<dbReference type="AlphaFoldDB" id="A0A3M7TA77"/>
<evidence type="ECO:0000256" key="1">
    <source>
        <dbReference type="ARBA" id="ARBA00004123"/>
    </source>
</evidence>
<keyword evidence="4" id="KW-0498">Mitosis</keyword>
<dbReference type="GO" id="GO:0000776">
    <property type="term" value="C:kinetochore"/>
    <property type="evidence" value="ECO:0007669"/>
    <property type="project" value="TreeGrafter"/>
</dbReference>
<dbReference type="STRING" id="10195.A0A3M7TA77"/>
<dbReference type="Proteomes" id="UP000276133">
    <property type="component" value="Unassembled WGS sequence"/>
</dbReference>
<keyword evidence="5" id="KW-0539">Nucleus</keyword>
<evidence type="ECO:0000313" key="9">
    <source>
        <dbReference type="EMBL" id="RNA45014.1"/>
    </source>
</evidence>
<keyword evidence="3" id="KW-0132">Cell division</keyword>
<dbReference type="OrthoDB" id="331602at2759"/>
<evidence type="ECO:0000256" key="7">
    <source>
        <dbReference type="SAM" id="Coils"/>
    </source>
</evidence>
<evidence type="ECO:0000313" key="10">
    <source>
        <dbReference type="Proteomes" id="UP000276133"/>
    </source>
</evidence>
<dbReference type="GO" id="GO:0007094">
    <property type="term" value="P:mitotic spindle assembly checkpoint signaling"/>
    <property type="evidence" value="ECO:0007669"/>
    <property type="project" value="InterPro"/>
</dbReference>
<comment type="similarity">
    <text evidence="2">Belongs to the MAD1 family.</text>
</comment>
<organism evidence="9 10">
    <name type="scientific">Brachionus plicatilis</name>
    <name type="common">Marine rotifer</name>
    <name type="synonym">Brachionus muelleri</name>
    <dbReference type="NCBI Taxonomy" id="10195"/>
    <lineage>
        <taxon>Eukaryota</taxon>
        <taxon>Metazoa</taxon>
        <taxon>Spiralia</taxon>
        <taxon>Gnathifera</taxon>
        <taxon>Rotifera</taxon>
        <taxon>Eurotatoria</taxon>
        <taxon>Monogononta</taxon>
        <taxon>Pseudotrocha</taxon>
        <taxon>Ploima</taxon>
        <taxon>Brachionidae</taxon>
        <taxon>Brachionus</taxon>
    </lineage>
</organism>
<dbReference type="GO" id="GO:0051315">
    <property type="term" value="P:attachment of mitotic spindle microtubules to kinetochore"/>
    <property type="evidence" value="ECO:0007669"/>
    <property type="project" value="TreeGrafter"/>
</dbReference>
<feature type="coiled-coil region" evidence="7">
    <location>
        <begin position="71"/>
        <end position="435"/>
    </location>
</feature>
<dbReference type="PANTHER" id="PTHR23168:SF0">
    <property type="entry name" value="MITOTIC SPINDLE ASSEMBLY CHECKPOINT PROTEIN MAD1"/>
    <property type="match status" value="1"/>
</dbReference>
<evidence type="ECO:0000256" key="8">
    <source>
        <dbReference type="SAM" id="MobiDB-lite"/>
    </source>
</evidence>
<dbReference type="PANTHER" id="PTHR23168">
    <property type="entry name" value="MITOTIC SPINDLE ASSEMBLY CHECKPOINT PROTEIN MAD1 MITOTIC ARREST DEFICIENT-LIKE PROTEIN 1"/>
    <property type="match status" value="1"/>
</dbReference>
<accession>A0A3M7TA77</accession>
<evidence type="ECO:0000256" key="3">
    <source>
        <dbReference type="ARBA" id="ARBA00022618"/>
    </source>
</evidence>
<protein>
    <submittedName>
        <fullName evidence="9">Uncharacterized protein</fullName>
    </submittedName>
</protein>
<evidence type="ECO:0000256" key="6">
    <source>
        <dbReference type="ARBA" id="ARBA00023306"/>
    </source>
</evidence>
<keyword evidence="10" id="KW-1185">Reference proteome</keyword>
<feature type="region of interest" description="Disordered" evidence="8">
    <location>
        <begin position="1"/>
        <end position="35"/>
    </location>
</feature>
<evidence type="ECO:0000256" key="5">
    <source>
        <dbReference type="ARBA" id="ARBA00023242"/>
    </source>
</evidence>
<comment type="caution">
    <text evidence="9">The sequence shown here is derived from an EMBL/GenBank/DDBJ whole genome shotgun (WGS) entry which is preliminary data.</text>
</comment>
<dbReference type="InterPro" id="IPR008672">
    <property type="entry name" value="Mad1"/>
</dbReference>
<dbReference type="GO" id="GO:0005635">
    <property type="term" value="C:nuclear envelope"/>
    <property type="evidence" value="ECO:0007669"/>
    <property type="project" value="TreeGrafter"/>
</dbReference>
<proteinExistence type="inferred from homology"/>
<comment type="subcellular location">
    <subcellularLocation>
        <location evidence="1">Nucleus</location>
    </subcellularLocation>
</comment>
<sequence>MSLCRTPVNQNTKRKLEVDFDEAQEPNEMPNTSKKLNASINKSDSENQKNQINKFNTNILESEIKSSVFKIATLEQQLMSEKNERTKLEMEFKSYKEKQADELQNIQEMKKQLESSLKNSKTNEKLIISEMEHMRGQMDVYDKEKLPEKEKEIKSLKAQIENLNEEIECLKSKTEKSNIDSKFDIESYELKLSQYQEEISNLNGKLRNYEEISKNLEQIKKENCLLNNKIRDLKNENSKLSDNAQYFDKYIHQNNKTEELDRENRKLKSELEYYKAIQEKSHLYQEELESKKKQVERAEKRLVDSQVENHNLNDQLNKLQSNYEKLKASNPMIDQLKNMINDLNDEVSKIKEKNRLSQEENKKLKNSLGEKDSEINEINRRVTRLNTERNAYKNLLDMYESGNGNSEIDNLKNRIENQERIIDEYKKALNESDNIKFGENIFQLNKDKYKSVEIQANLTGEIYSIYESKIEVLNSELQEMRVKYKQLEDKVLQGLEISREDLIQTKSEDAQVLEIKLKEQASMNQKHVSEFKKKALEITRIIRSLLGFKINFEDKMVKLTSHKNSDDFILFRVNPDCSLSLKSSDFVKPYTEMIEIFIKKHNSITAFLAAIYFDSIGLNLQITHK</sequence>
<dbReference type="GO" id="GO:0072686">
    <property type="term" value="C:mitotic spindle"/>
    <property type="evidence" value="ECO:0007669"/>
    <property type="project" value="TreeGrafter"/>
</dbReference>
<dbReference type="GO" id="GO:0051301">
    <property type="term" value="P:cell division"/>
    <property type="evidence" value="ECO:0007669"/>
    <property type="project" value="UniProtKB-KW"/>
</dbReference>
<feature type="coiled-coil region" evidence="7">
    <location>
        <begin position="463"/>
        <end position="490"/>
    </location>
</feature>